<protein>
    <submittedName>
        <fullName evidence="2">Uncharacterized protein</fullName>
    </submittedName>
</protein>
<sequence length="273" mass="28427">MAVHQMSQSAAQPASEHVTMHLSIGQPNGITTGPVAPLSESTQSHGRELLQTEEVLKHILPNNWQYSYELPDGSSKNAYVNSGSECEGGEGDLLESVPYTVTVNEPSAVAANCSTNGNDFELVPAALTILPGMNSITAMVKLSNGADASTQCTSAGIMGNGVYIALPADRTLPYLNKSSKRVCEVSETTNFIGGTVTGAAGVLLLAALGRVASSCWKRAQRGEDVQRLAGAEADVELARVPNAGANQDGREVPVPPVQAAAEGRNVRLTPESA</sequence>
<evidence type="ECO:0000256" key="1">
    <source>
        <dbReference type="SAM" id="MobiDB-lite"/>
    </source>
</evidence>
<accession>A0A844B445</accession>
<gene>
    <name evidence="2" type="ORF">GHT07_01950</name>
</gene>
<reference evidence="2 3" key="1">
    <citation type="submission" date="2019-11" db="EMBL/GenBank/DDBJ databases">
        <title>Caenimonas koreensis gen. nov., sp. nov., isolated from activated sludge.</title>
        <authorList>
            <person name="Seung H.R."/>
        </authorList>
    </citation>
    <scope>NUCLEOTIDE SEQUENCE [LARGE SCALE GENOMIC DNA]</scope>
    <source>
        <strain evidence="2 3">EMB320</strain>
    </source>
</reference>
<evidence type="ECO:0000313" key="3">
    <source>
        <dbReference type="Proteomes" id="UP000487350"/>
    </source>
</evidence>
<keyword evidence="3" id="KW-1185">Reference proteome</keyword>
<comment type="caution">
    <text evidence="2">The sequence shown here is derived from an EMBL/GenBank/DDBJ whole genome shotgun (WGS) entry which is preliminary data.</text>
</comment>
<name>A0A844B445_9BURK</name>
<dbReference type="Proteomes" id="UP000487350">
    <property type="component" value="Unassembled WGS sequence"/>
</dbReference>
<dbReference type="RefSeq" id="WP_153583348.1">
    <property type="nucleotide sequence ID" value="NZ_WJBU01000001.1"/>
</dbReference>
<dbReference type="EMBL" id="WJBU01000001">
    <property type="protein sequence ID" value="MRD46026.1"/>
    <property type="molecule type" value="Genomic_DNA"/>
</dbReference>
<organism evidence="2 3">
    <name type="scientific">Caenimonas koreensis DSM 17982</name>
    <dbReference type="NCBI Taxonomy" id="1121255"/>
    <lineage>
        <taxon>Bacteria</taxon>
        <taxon>Pseudomonadati</taxon>
        <taxon>Pseudomonadota</taxon>
        <taxon>Betaproteobacteria</taxon>
        <taxon>Burkholderiales</taxon>
        <taxon>Comamonadaceae</taxon>
        <taxon>Caenimonas</taxon>
    </lineage>
</organism>
<feature type="region of interest" description="Disordered" evidence="1">
    <location>
        <begin position="241"/>
        <end position="273"/>
    </location>
</feature>
<evidence type="ECO:0000313" key="2">
    <source>
        <dbReference type="EMBL" id="MRD46026.1"/>
    </source>
</evidence>
<dbReference type="AlphaFoldDB" id="A0A844B445"/>
<feature type="region of interest" description="Disordered" evidence="1">
    <location>
        <begin position="24"/>
        <end position="45"/>
    </location>
</feature>
<proteinExistence type="predicted"/>